<evidence type="ECO:0000256" key="6">
    <source>
        <dbReference type="ARBA" id="ARBA00022989"/>
    </source>
</evidence>
<reference evidence="9 10" key="1">
    <citation type="submission" date="2020-02" db="EMBL/GenBank/DDBJ databases">
        <title>Rhodobacter algicola sp. nov., isolated from microalga culture.</title>
        <authorList>
            <person name="Park C.-Y."/>
        </authorList>
    </citation>
    <scope>NUCLEOTIDE SEQUENCE [LARGE SCALE GENOMIC DNA]</scope>
    <source>
        <strain evidence="9 10">ETT8</strain>
    </source>
</reference>
<protein>
    <submittedName>
        <fullName evidence="9">Branched-chain amino acid ABC transporter permease</fullName>
    </submittedName>
</protein>
<dbReference type="PANTHER" id="PTHR34979:SF1">
    <property type="entry name" value="INNER MEMBRANE PROTEIN YGAZ"/>
    <property type="match status" value="1"/>
</dbReference>
<gene>
    <name evidence="9" type="ORF">G3572_12615</name>
</gene>
<dbReference type="Proteomes" id="UP000481421">
    <property type="component" value="Unassembled WGS sequence"/>
</dbReference>
<dbReference type="GO" id="GO:0005886">
    <property type="term" value="C:plasma membrane"/>
    <property type="evidence" value="ECO:0007669"/>
    <property type="project" value="UniProtKB-SubCell"/>
</dbReference>
<name>A0A6B3RVF8_9RHOB</name>
<dbReference type="GO" id="GO:1903785">
    <property type="term" value="P:L-valine transmembrane transport"/>
    <property type="evidence" value="ECO:0007669"/>
    <property type="project" value="TreeGrafter"/>
</dbReference>
<comment type="subcellular location">
    <subcellularLocation>
        <location evidence="1">Cell membrane</location>
        <topology evidence="1">Multi-pass membrane protein</topology>
    </subcellularLocation>
</comment>
<feature type="transmembrane region" description="Helical" evidence="8">
    <location>
        <begin position="135"/>
        <end position="155"/>
    </location>
</feature>
<keyword evidence="10" id="KW-1185">Reference proteome</keyword>
<proteinExistence type="inferred from homology"/>
<feature type="transmembrane region" description="Helical" evidence="8">
    <location>
        <begin position="167"/>
        <end position="185"/>
    </location>
</feature>
<evidence type="ECO:0000256" key="2">
    <source>
        <dbReference type="ARBA" id="ARBA00010735"/>
    </source>
</evidence>
<keyword evidence="3" id="KW-0813">Transport</keyword>
<keyword evidence="5 8" id="KW-0812">Transmembrane</keyword>
<keyword evidence="6 8" id="KW-1133">Transmembrane helix</keyword>
<evidence type="ECO:0000256" key="7">
    <source>
        <dbReference type="ARBA" id="ARBA00023136"/>
    </source>
</evidence>
<dbReference type="AlphaFoldDB" id="A0A6B3RVF8"/>
<dbReference type="EMBL" id="JAAIKE010000003">
    <property type="protein sequence ID" value="NEX47052.1"/>
    <property type="molecule type" value="Genomic_DNA"/>
</dbReference>
<accession>A0A6B3RVF8</accession>
<keyword evidence="7 8" id="KW-0472">Membrane</keyword>
<comment type="similarity">
    <text evidence="2">Belongs to the AzlC family.</text>
</comment>
<evidence type="ECO:0000256" key="1">
    <source>
        <dbReference type="ARBA" id="ARBA00004651"/>
    </source>
</evidence>
<evidence type="ECO:0000256" key="8">
    <source>
        <dbReference type="SAM" id="Phobius"/>
    </source>
</evidence>
<evidence type="ECO:0000313" key="9">
    <source>
        <dbReference type="EMBL" id="NEX47052.1"/>
    </source>
</evidence>
<evidence type="ECO:0000313" key="10">
    <source>
        <dbReference type="Proteomes" id="UP000481421"/>
    </source>
</evidence>
<sequence>MTQPPATFRSGLISALPIAMGYLPIAFSFGIAATRAGLTEAEAVMLSVVIFAGAAQFLALALITSGAPLILSAFTLVAMNLRHLLYGPALLKAAGQAASTRRAWAWAFALTDEVFGASLGAIARGRRFSEPFMLGLGFGAYGSWVLGTALGALAGGGALQDWPALDAGLGFMLPALFLSLLLSILTRAQLPPIAVAAAVCVAASLWWSSTAGILLGMLAGALTGLVGRVRA</sequence>
<keyword evidence="4" id="KW-1003">Cell membrane</keyword>
<evidence type="ECO:0000256" key="4">
    <source>
        <dbReference type="ARBA" id="ARBA00022475"/>
    </source>
</evidence>
<organism evidence="9 10">
    <name type="scientific">Pseudotabrizicola algicola</name>
    <dbReference type="NCBI Taxonomy" id="2709381"/>
    <lineage>
        <taxon>Bacteria</taxon>
        <taxon>Pseudomonadati</taxon>
        <taxon>Pseudomonadota</taxon>
        <taxon>Alphaproteobacteria</taxon>
        <taxon>Rhodobacterales</taxon>
        <taxon>Paracoccaceae</taxon>
        <taxon>Pseudotabrizicola</taxon>
    </lineage>
</organism>
<feature type="transmembrane region" description="Helical" evidence="8">
    <location>
        <begin position="12"/>
        <end position="31"/>
    </location>
</feature>
<evidence type="ECO:0000256" key="3">
    <source>
        <dbReference type="ARBA" id="ARBA00022448"/>
    </source>
</evidence>
<feature type="transmembrane region" description="Helical" evidence="8">
    <location>
        <begin position="43"/>
        <end position="63"/>
    </location>
</feature>
<dbReference type="RefSeq" id="WP_164612307.1">
    <property type="nucleotide sequence ID" value="NZ_JAAIKE010000003.1"/>
</dbReference>
<dbReference type="InterPro" id="IPR011606">
    <property type="entry name" value="Brnchd-chn_aa_trnsp_permease"/>
</dbReference>
<comment type="caution">
    <text evidence="9">The sequence shown here is derived from an EMBL/GenBank/DDBJ whole genome shotgun (WGS) entry which is preliminary data.</text>
</comment>
<dbReference type="Pfam" id="PF03591">
    <property type="entry name" value="AzlC"/>
    <property type="match status" value="1"/>
</dbReference>
<dbReference type="PANTHER" id="PTHR34979">
    <property type="entry name" value="INNER MEMBRANE PROTEIN YGAZ"/>
    <property type="match status" value="1"/>
</dbReference>
<evidence type="ECO:0000256" key="5">
    <source>
        <dbReference type="ARBA" id="ARBA00022692"/>
    </source>
</evidence>